<dbReference type="STRING" id="993689.GCA_002077135_00105"/>
<dbReference type="AlphaFoldDB" id="A0A4S3KMJ5"/>
<organism evidence="1 2">
    <name type="scientific">Metallibacterium scheffleri</name>
    <dbReference type="NCBI Taxonomy" id="993689"/>
    <lineage>
        <taxon>Bacteria</taxon>
        <taxon>Pseudomonadati</taxon>
        <taxon>Pseudomonadota</taxon>
        <taxon>Gammaproteobacteria</taxon>
        <taxon>Lysobacterales</taxon>
        <taxon>Rhodanobacteraceae</taxon>
        <taxon>Metallibacterium</taxon>
    </lineage>
</organism>
<protein>
    <submittedName>
        <fullName evidence="1">SAM-dependent methyltransferase</fullName>
    </submittedName>
</protein>
<dbReference type="CDD" id="cd02440">
    <property type="entry name" value="AdoMet_MTases"/>
    <property type="match status" value="1"/>
</dbReference>
<evidence type="ECO:0000313" key="1">
    <source>
        <dbReference type="EMBL" id="THD10147.1"/>
    </source>
</evidence>
<reference evidence="1 2" key="1">
    <citation type="submission" date="2017-02" db="EMBL/GenBank/DDBJ databases">
        <title>Whole genome sequencing of Metallibacterium scheffleri DSM 24874 (T).</title>
        <authorList>
            <person name="Kumar S."/>
            <person name="Patil P."/>
            <person name="Patil P.B."/>
        </authorList>
    </citation>
    <scope>NUCLEOTIDE SEQUENCE [LARGE SCALE GENOMIC DNA]</scope>
    <source>
        <strain evidence="1 2">DSM 24874</strain>
    </source>
</reference>
<dbReference type="Gene3D" id="3.40.50.150">
    <property type="entry name" value="Vaccinia Virus protein VP39"/>
    <property type="match status" value="1"/>
</dbReference>
<sequence>MLATNDGQRKTLGQWMTPAWAAEELIARYFSDLSASDHVLEPSCGDGAFLCAVPDSVPVTGVEIDPVLAHRAAVRSGREVLVGDFLEIPLSCSPTLILGNPPFQQEIVRAFLRRAWSLLSVDGRCAFILPAYVFQTASVVDALAEQWSIQQEMIPRNLFGRIKLPLCFARFTKSGQRGTLVGFALYGEANAVTCLKRRYRALLAGGERSVWAAVTRAALESLGGHAALGAIYAEIGGARPTPNDYWREKVRQTLQRIACRVAPGVCDRNIEK</sequence>
<name>A0A4S3KMJ5_9GAMM</name>
<dbReference type="GO" id="GO:0032259">
    <property type="term" value="P:methylation"/>
    <property type="evidence" value="ECO:0007669"/>
    <property type="project" value="UniProtKB-KW"/>
</dbReference>
<keyword evidence="1" id="KW-0489">Methyltransferase</keyword>
<dbReference type="PRINTS" id="PR00507">
    <property type="entry name" value="N12N6MTFRASE"/>
</dbReference>
<accession>A0A4S3KMJ5</accession>
<dbReference type="InterPro" id="IPR029063">
    <property type="entry name" value="SAM-dependent_MTases_sf"/>
</dbReference>
<dbReference type="OrthoDB" id="9782445at2"/>
<dbReference type="EMBL" id="MWQO01000033">
    <property type="protein sequence ID" value="THD10147.1"/>
    <property type="molecule type" value="Genomic_DNA"/>
</dbReference>
<proteinExistence type="predicted"/>
<dbReference type="Proteomes" id="UP000307749">
    <property type="component" value="Unassembled WGS sequence"/>
</dbReference>
<gene>
    <name evidence="1" type="ORF">B1806_09390</name>
</gene>
<comment type="caution">
    <text evidence="1">The sequence shown here is derived from an EMBL/GenBank/DDBJ whole genome shotgun (WGS) entry which is preliminary data.</text>
</comment>
<keyword evidence="2" id="KW-1185">Reference proteome</keyword>
<evidence type="ECO:0000313" key="2">
    <source>
        <dbReference type="Proteomes" id="UP000307749"/>
    </source>
</evidence>
<dbReference type="SUPFAM" id="SSF53335">
    <property type="entry name" value="S-adenosyl-L-methionine-dependent methyltransferases"/>
    <property type="match status" value="1"/>
</dbReference>
<dbReference type="GO" id="GO:0008168">
    <property type="term" value="F:methyltransferase activity"/>
    <property type="evidence" value="ECO:0007669"/>
    <property type="project" value="UniProtKB-KW"/>
</dbReference>
<keyword evidence="1" id="KW-0808">Transferase</keyword>